<dbReference type="InterPro" id="IPR036271">
    <property type="entry name" value="Tet_transcr_reg_TetR-rel_C_sf"/>
</dbReference>
<keyword evidence="2" id="KW-0238">DNA-binding</keyword>
<accession>A0A1W6ZP46</accession>
<keyword evidence="1" id="KW-0805">Transcription regulation</keyword>
<dbReference type="SUPFAM" id="SSF46689">
    <property type="entry name" value="Homeodomain-like"/>
    <property type="match status" value="1"/>
</dbReference>
<dbReference type="KEGG" id="psin:CAK95_07265"/>
<evidence type="ECO:0000313" key="5">
    <source>
        <dbReference type="Proteomes" id="UP000194137"/>
    </source>
</evidence>
<dbReference type="GO" id="GO:0003677">
    <property type="term" value="F:DNA binding"/>
    <property type="evidence" value="ECO:0007669"/>
    <property type="project" value="UniProtKB-UniRule"/>
</dbReference>
<keyword evidence="5" id="KW-1185">Reference proteome</keyword>
<dbReference type="Gene3D" id="1.10.357.10">
    <property type="entry name" value="Tetracycline Repressor, domain 2"/>
    <property type="match status" value="1"/>
</dbReference>
<dbReference type="STRING" id="1235591.CAK95_07265"/>
<dbReference type="InterPro" id="IPR001647">
    <property type="entry name" value="HTH_TetR"/>
</dbReference>
<evidence type="ECO:0000256" key="3">
    <source>
        <dbReference type="ARBA" id="ARBA00023163"/>
    </source>
</evidence>
<evidence type="ECO:0000256" key="2">
    <source>
        <dbReference type="ARBA" id="ARBA00023125"/>
    </source>
</evidence>
<proteinExistence type="predicted"/>
<reference evidence="4 5" key="1">
    <citation type="submission" date="2017-05" db="EMBL/GenBank/DDBJ databases">
        <title>Full genome sequence of Pseudorhodoplanes sinuspersici.</title>
        <authorList>
            <person name="Dastgheib S.M.M."/>
            <person name="Shavandi M."/>
            <person name="Tirandaz H."/>
        </authorList>
    </citation>
    <scope>NUCLEOTIDE SEQUENCE [LARGE SCALE GENOMIC DNA]</scope>
    <source>
        <strain evidence="4 5">RIPI110</strain>
    </source>
</reference>
<dbReference type="SUPFAM" id="SSF48498">
    <property type="entry name" value="Tetracyclin repressor-like, C-terminal domain"/>
    <property type="match status" value="1"/>
</dbReference>
<evidence type="ECO:0000313" key="4">
    <source>
        <dbReference type="EMBL" id="ARP98900.1"/>
    </source>
</evidence>
<dbReference type="InterPro" id="IPR009057">
    <property type="entry name" value="Homeodomain-like_sf"/>
</dbReference>
<dbReference type="PRINTS" id="PR00455">
    <property type="entry name" value="HTHTETR"/>
</dbReference>
<dbReference type="EMBL" id="CP021112">
    <property type="protein sequence ID" value="ARP98900.1"/>
    <property type="molecule type" value="Genomic_DNA"/>
</dbReference>
<dbReference type="PROSITE" id="PS50977">
    <property type="entry name" value="HTH_TETR_2"/>
    <property type="match status" value="1"/>
</dbReference>
<dbReference type="Pfam" id="PF00440">
    <property type="entry name" value="TetR_N"/>
    <property type="match status" value="1"/>
</dbReference>
<protein>
    <submittedName>
        <fullName evidence="4">TetR family transcriptional regulator</fullName>
    </submittedName>
</protein>
<keyword evidence="3" id="KW-0804">Transcription</keyword>
<dbReference type="AlphaFoldDB" id="A0A1W6ZP46"/>
<sequence length="209" mass="23858">MLEKAPIRSGKDTREKLLALAEEAVLAKGFAGTSIDELITAAGITKSGFFYHFKDKGDLAKALLLRYLEHDQQVLDELFRRGDELNEDPLHGFLVGLKLFAEMMANMTEAHPGCLAASFVYQDQLFNRDVRDLNAEGVLRWRRRFRERFELIAQKYPPRDDVDLDALADMAATLIEGALILSRALRDPMIPPKQVLLYRDFVRCVFLRD</sequence>
<organism evidence="4 5">
    <name type="scientific">Pseudorhodoplanes sinuspersici</name>
    <dbReference type="NCBI Taxonomy" id="1235591"/>
    <lineage>
        <taxon>Bacteria</taxon>
        <taxon>Pseudomonadati</taxon>
        <taxon>Pseudomonadota</taxon>
        <taxon>Alphaproteobacteria</taxon>
        <taxon>Hyphomicrobiales</taxon>
        <taxon>Pseudorhodoplanes</taxon>
    </lineage>
</organism>
<name>A0A1W6ZP46_9HYPH</name>
<dbReference type="PANTHER" id="PTHR47506">
    <property type="entry name" value="TRANSCRIPTIONAL REGULATORY PROTEIN"/>
    <property type="match status" value="1"/>
</dbReference>
<dbReference type="PANTHER" id="PTHR47506:SF1">
    <property type="entry name" value="HTH-TYPE TRANSCRIPTIONAL REGULATOR YJDC"/>
    <property type="match status" value="1"/>
</dbReference>
<dbReference type="RefSeq" id="WP_086087312.1">
    <property type="nucleotide sequence ID" value="NZ_CP021112.1"/>
</dbReference>
<gene>
    <name evidence="4" type="ORF">CAK95_07265</name>
</gene>
<dbReference type="OrthoDB" id="9809772at2"/>
<evidence type="ECO:0000256" key="1">
    <source>
        <dbReference type="ARBA" id="ARBA00023015"/>
    </source>
</evidence>
<dbReference type="Proteomes" id="UP000194137">
    <property type="component" value="Chromosome"/>
</dbReference>